<dbReference type="KEGG" id="mpl:Mpal_1738"/>
<protein>
    <submittedName>
        <fullName evidence="1">Uncharacterized protein</fullName>
    </submittedName>
</protein>
<reference evidence="1 2" key="1">
    <citation type="journal article" date="2015" name="Genome Announc.">
        <title>Complete Genome Sequence of Methanosphaerula palustris E1-9CT, a Hydrogenotrophic Methanogen Isolated from a Minerotrophic Fen Peatland.</title>
        <authorList>
            <person name="Cadillo-Quiroz H."/>
            <person name="Browne P."/>
            <person name="Kyrpides N."/>
            <person name="Woyke T."/>
            <person name="Goodwin L."/>
            <person name="Detter C."/>
            <person name="Yavitt J.B."/>
            <person name="Zinder S.H."/>
        </authorList>
    </citation>
    <scope>NUCLEOTIDE SEQUENCE [LARGE SCALE GENOMIC DNA]</scope>
    <source>
        <strain evidence="2">ATCC BAA-1556 / DSM 19958 / E1-9c</strain>
    </source>
</reference>
<dbReference type="RefSeq" id="WP_012618364.1">
    <property type="nucleotide sequence ID" value="NC_011832.1"/>
</dbReference>
<name>B8GJK4_METPE</name>
<dbReference type="HOGENOM" id="CLU_1965584_0_0_2"/>
<evidence type="ECO:0000313" key="1">
    <source>
        <dbReference type="EMBL" id="ACL17045.1"/>
    </source>
</evidence>
<keyword evidence="2" id="KW-1185">Reference proteome</keyword>
<evidence type="ECO:0000313" key="2">
    <source>
        <dbReference type="Proteomes" id="UP000002457"/>
    </source>
</evidence>
<dbReference type="Proteomes" id="UP000002457">
    <property type="component" value="Chromosome"/>
</dbReference>
<sequence length="127" mass="14423">MVWLKCIRPKKDSRDEIIEEPIYVNTCDIYTYLIRHQDGRYYLLCGNIEQPDYLTVGTFKSQQEAERCVTTILDCSDCDLIDPATMMLEQNDRTSEVVSEGNGDLPAMGPSESLAETCVDTLTEPVF</sequence>
<dbReference type="GeneID" id="7271302"/>
<accession>B8GJK4</accession>
<gene>
    <name evidence="1" type="ordered locus">Mpal_1738</name>
</gene>
<dbReference type="AlphaFoldDB" id="B8GJK4"/>
<dbReference type="EMBL" id="CP001338">
    <property type="protein sequence ID" value="ACL17045.1"/>
    <property type="molecule type" value="Genomic_DNA"/>
</dbReference>
<organism evidence="1 2">
    <name type="scientific">Methanosphaerula palustris (strain ATCC BAA-1556 / DSM 19958 / E1-9c)</name>
    <dbReference type="NCBI Taxonomy" id="521011"/>
    <lineage>
        <taxon>Archaea</taxon>
        <taxon>Methanobacteriati</taxon>
        <taxon>Methanobacteriota</taxon>
        <taxon>Stenosarchaea group</taxon>
        <taxon>Methanomicrobia</taxon>
        <taxon>Methanomicrobiales</taxon>
        <taxon>Methanoregulaceae</taxon>
        <taxon>Methanosphaerula</taxon>
    </lineage>
</organism>
<proteinExistence type="predicted"/>